<dbReference type="InterPro" id="IPR005467">
    <property type="entry name" value="His_kinase_dom"/>
</dbReference>
<evidence type="ECO:0000256" key="5">
    <source>
        <dbReference type="ARBA" id="ARBA00022777"/>
    </source>
</evidence>
<dbReference type="Pfam" id="PF00512">
    <property type="entry name" value="HisKA"/>
    <property type="match status" value="1"/>
</dbReference>
<proteinExistence type="predicted"/>
<dbReference type="Proteomes" id="UP000061569">
    <property type="component" value="Chromosome"/>
</dbReference>
<dbReference type="CDD" id="cd01949">
    <property type="entry name" value="GGDEF"/>
    <property type="match status" value="1"/>
</dbReference>
<dbReference type="AlphaFoldDB" id="A0A0S2D9Y8"/>
<sequence>MKSIAMVYGLPDDWTIARAFSGGDLTAKPARTVRAMTTVARFGSALRRRRNRKAVRGGCEQAKMQKAARVLAARIQSVSSAYARRSAAPADLVAVNQQLVIAALQARQESDAAAYKLDEAVRSVGMDSLTLLPNRERLSEHFSTAIANSRRYGGLVALLFIDLDNFKWINDTLGHAVGDEVLRMAAHRLAAVTREGDMISRYGGDEFLILLSRIGDASDAGATTEKLIDALGVPCRMGAHVLRLSASIGISLFPADGDDVESLIDRADAAMYRAKQGRKGRGRYAFYRDHAVRESPGDSRFERQQIRPFSRYQAAIVRPGMRIDQLQEANGELVLAALSSRQSQVAAEAAYQHQQQAMAMVAHELRNPLTPILIAATMLKSESASERIDMQRIIEREVMHISRLIGDLVDVARAKSGKFQLDRRPVDMVLIAEQAAEACRSAMEARQQRFFISVPTGRLMVDGDAGRLTQVLRNLLDNASKYTPEQGEIVLSVRLLNTQIEVCVVDNGIGIAPESLTSVFEPFVQEVRAVGVNGTGLGIGLTVVRELVLAHEGQVTVESGGLGAGTRFVVTLPSMGPL</sequence>
<evidence type="ECO:0000256" key="2">
    <source>
        <dbReference type="ARBA" id="ARBA00012438"/>
    </source>
</evidence>
<dbReference type="InterPro" id="IPR036097">
    <property type="entry name" value="HisK_dim/P_sf"/>
</dbReference>
<evidence type="ECO:0000256" key="1">
    <source>
        <dbReference type="ARBA" id="ARBA00000085"/>
    </source>
</evidence>
<dbReference type="InterPro" id="IPR052163">
    <property type="entry name" value="DGC-Regulatory_Protein"/>
</dbReference>
<dbReference type="CDD" id="cd00082">
    <property type="entry name" value="HisKA"/>
    <property type="match status" value="1"/>
</dbReference>
<dbReference type="KEGG" id="lez:GLE_0012"/>
<dbReference type="OrthoDB" id="9768069at2"/>
<dbReference type="EC" id="2.7.13.3" evidence="2"/>
<dbReference type="SUPFAM" id="SSF55874">
    <property type="entry name" value="ATPase domain of HSP90 chaperone/DNA topoisomerase II/histidine kinase"/>
    <property type="match status" value="1"/>
</dbReference>
<dbReference type="InterPro" id="IPR004358">
    <property type="entry name" value="Sig_transdc_His_kin-like_C"/>
</dbReference>
<keyword evidence="4" id="KW-0808">Transferase</keyword>
<reference evidence="6 7" key="1">
    <citation type="submission" date="2015-11" db="EMBL/GenBank/DDBJ databases">
        <title>Genome sequences of Lysobacter enzymogenes strain C3 and Lysobacter antibioticus ATCC 29479.</title>
        <authorList>
            <person name="Kobayashi D.Y."/>
        </authorList>
    </citation>
    <scope>NUCLEOTIDE SEQUENCE [LARGE SCALE GENOMIC DNA]</scope>
    <source>
        <strain evidence="6 7">C3</strain>
    </source>
</reference>
<comment type="catalytic activity">
    <reaction evidence="1">
        <text>ATP + protein L-histidine = ADP + protein N-phospho-L-histidine.</text>
        <dbReference type="EC" id="2.7.13.3"/>
    </reaction>
</comment>
<evidence type="ECO:0000256" key="3">
    <source>
        <dbReference type="ARBA" id="ARBA00022553"/>
    </source>
</evidence>
<gene>
    <name evidence="6" type="ORF">GLE_0012</name>
</gene>
<dbReference type="NCBIfam" id="TIGR00254">
    <property type="entry name" value="GGDEF"/>
    <property type="match status" value="1"/>
</dbReference>
<dbReference type="GO" id="GO:0000155">
    <property type="term" value="F:phosphorelay sensor kinase activity"/>
    <property type="evidence" value="ECO:0007669"/>
    <property type="project" value="InterPro"/>
</dbReference>
<dbReference type="PRINTS" id="PR00344">
    <property type="entry name" value="BCTRLSENSOR"/>
</dbReference>
<dbReference type="CDD" id="cd00075">
    <property type="entry name" value="HATPase"/>
    <property type="match status" value="1"/>
</dbReference>
<dbReference type="PROSITE" id="PS50109">
    <property type="entry name" value="HIS_KIN"/>
    <property type="match status" value="1"/>
</dbReference>
<evidence type="ECO:0000313" key="7">
    <source>
        <dbReference type="Proteomes" id="UP000061569"/>
    </source>
</evidence>
<protein>
    <recommendedName>
        <fullName evidence="2">histidine kinase</fullName>
        <ecNumber evidence="2">2.7.13.3</ecNumber>
    </recommendedName>
</protein>
<dbReference type="PANTHER" id="PTHR46663:SF3">
    <property type="entry name" value="SLL0267 PROTEIN"/>
    <property type="match status" value="1"/>
</dbReference>
<dbReference type="SMART" id="SM00267">
    <property type="entry name" value="GGDEF"/>
    <property type="match status" value="1"/>
</dbReference>
<dbReference type="SUPFAM" id="SSF55073">
    <property type="entry name" value="Nucleotide cyclase"/>
    <property type="match status" value="1"/>
</dbReference>
<dbReference type="PROSITE" id="PS50887">
    <property type="entry name" value="GGDEF"/>
    <property type="match status" value="1"/>
</dbReference>
<evidence type="ECO:0000313" key="6">
    <source>
        <dbReference type="EMBL" id="ALN55371.1"/>
    </source>
</evidence>
<dbReference type="STRING" id="69.GLE_0012"/>
<dbReference type="EMBL" id="CP013140">
    <property type="protein sequence ID" value="ALN55371.1"/>
    <property type="molecule type" value="Genomic_DNA"/>
</dbReference>
<dbReference type="Gene3D" id="3.30.70.270">
    <property type="match status" value="1"/>
</dbReference>
<evidence type="ECO:0000256" key="4">
    <source>
        <dbReference type="ARBA" id="ARBA00022679"/>
    </source>
</evidence>
<organism evidence="6 7">
    <name type="scientific">Lysobacter enzymogenes</name>
    <dbReference type="NCBI Taxonomy" id="69"/>
    <lineage>
        <taxon>Bacteria</taxon>
        <taxon>Pseudomonadati</taxon>
        <taxon>Pseudomonadota</taxon>
        <taxon>Gammaproteobacteria</taxon>
        <taxon>Lysobacterales</taxon>
        <taxon>Lysobacteraceae</taxon>
        <taxon>Lysobacter</taxon>
    </lineage>
</organism>
<dbReference type="Pfam" id="PF00990">
    <property type="entry name" value="GGDEF"/>
    <property type="match status" value="1"/>
</dbReference>
<dbReference type="Gene3D" id="1.10.287.130">
    <property type="match status" value="1"/>
</dbReference>
<dbReference type="InterPro" id="IPR003661">
    <property type="entry name" value="HisK_dim/P_dom"/>
</dbReference>
<dbReference type="PANTHER" id="PTHR46663">
    <property type="entry name" value="DIGUANYLATE CYCLASE DGCT-RELATED"/>
    <property type="match status" value="1"/>
</dbReference>
<dbReference type="SMART" id="SM00388">
    <property type="entry name" value="HisKA"/>
    <property type="match status" value="1"/>
</dbReference>
<dbReference type="InterPro" id="IPR036890">
    <property type="entry name" value="HATPase_C_sf"/>
</dbReference>
<dbReference type="FunFam" id="3.30.565.10:FF:000006">
    <property type="entry name" value="Sensor histidine kinase WalK"/>
    <property type="match status" value="1"/>
</dbReference>
<accession>A0A0S2D9Y8</accession>
<keyword evidence="3" id="KW-0597">Phosphoprotein</keyword>
<dbReference type="InterPro" id="IPR003594">
    <property type="entry name" value="HATPase_dom"/>
</dbReference>
<name>A0A0S2D9Y8_LYSEN</name>
<dbReference type="SMART" id="SM00387">
    <property type="entry name" value="HATPase_c"/>
    <property type="match status" value="1"/>
</dbReference>
<dbReference type="SUPFAM" id="SSF47384">
    <property type="entry name" value="Homodimeric domain of signal transducing histidine kinase"/>
    <property type="match status" value="1"/>
</dbReference>
<dbReference type="PATRIC" id="fig|69.6.peg.18"/>
<keyword evidence="5" id="KW-0418">Kinase</keyword>
<dbReference type="Gene3D" id="3.30.565.10">
    <property type="entry name" value="Histidine kinase-like ATPase, C-terminal domain"/>
    <property type="match status" value="1"/>
</dbReference>
<dbReference type="InterPro" id="IPR000160">
    <property type="entry name" value="GGDEF_dom"/>
</dbReference>
<dbReference type="Pfam" id="PF02518">
    <property type="entry name" value="HATPase_c"/>
    <property type="match status" value="1"/>
</dbReference>
<dbReference type="InterPro" id="IPR029787">
    <property type="entry name" value="Nucleotide_cyclase"/>
</dbReference>
<dbReference type="InterPro" id="IPR043128">
    <property type="entry name" value="Rev_trsase/Diguanyl_cyclase"/>
</dbReference>
<dbReference type="GO" id="GO:0005886">
    <property type="term" value="C:plasma membrane"/>
    <property type="evidence" value="ECO:0007669"/>
    <property type="project" value="UniProtKB-ARBA"/>
</dbReference>